<dbReference type="Proteomes" id="UP000265040">
    <property type="component" value="Chromosome 16"/>
</dbReference>
<name>A0A3Q1JJA4_ANATE</name>
<evidence type="ECO:0000256" key="14">
    <source>
        <dbReference type="ARBA" id="ARBA00082009"/>
    </source>
</evidence>
<evidence type="ECO:0000256" key="13">
    <source>
        <dbReference type="ARBA" id="ARBA00080076"/>
    </source>
</evidence>
<keyword evidence="6" id="KW-0460">Magnesium</keyword>
<dbReference type="GO" id="GO:1905870">
    <property type="term" value="P:positive regulation of 3'-UTR-mediated mRNA stabilization"/>
    <property type="evidence" value="ECO:0007669"/>
    <property type="project" value="UniProtKB-ARBA"/>
</dbReference>
<reference evidence="19" key="1">
    <citation type="submission" date="2021-04" db="EMBL/GenBank/DDBJ databases">
        <authorList>
            <consortium name="Wellcome Sanger Institute Data Sharing"/>
        </authorList>
    </citation>
    <scope>NUCLEOTIDE SEQUENCE [LARGE SCALE GENOMIC DNA]</scope>
</reference>
<feature type="domain" description="Poly(A) RNA polymerase mitochondrial-like central palm" evidence="18">
    <location>
        <begin position="234"/>
        <end position="365"/>
    </location>
</feature>
<dbReference type="STRING" id="64144.ENSATEP00000035202"/>
<feature type="region of interest" description="Disordered" evidence="16">
    <location>
        <begin position="141"/>
        <end position="191"/>
    </location>
</feature>
<dbReference type="AlphaFoldDB" id="A0A3Q1JJA4"/>
<feature type="region of interest" description="Disordered" evidence="16">
    <location>
        <begin position="74"/>
        <end position="116"/>
    </location>
</feature>
<evidence type="ECO:0000256" key="9">
    <source>
        <dbReference type="ARBA" id="ARBA00063831"/>
    </source>
</evidence>
<sequence>MDPRTAWIQPEQKGPANSLWMYIWETSQGFRANSGIDNRLHHQRSFAALNANSADSNGGCCRNVAPQPAVVFGKLPKRDGCGERGSVRRKGSLSPSSSSLDSEAESSSPTGSSLQIDNLNVAEEASRFLHYGQHELNENHLRQLHPPPSSHGARPHCRSMLQSGGHTPTGMKNQHGNKHHHYHSHPSGRRRLLNRSNTFHGINPLPSCGSGAHYVHASCSLWKTRRYSAGINGLHEEIVDFFNFMSPRPEEEAMRRDVVNRIESVIKDLWPTARVEIFGSFSTGLYLPTSDIDLVVFGKWNHPPLQELEQALKKHNVADLNSIKVLDKATVPIIKLTDKETKVKVDISFNVETAVKAAQFIKSYLKKYTVLPPLIFVLKQFLLQRDLNEVFTGGISSYSLILMAISFLQLHPRIDTRRANINLGILLIEFFELYGRDFNYMKTGIRVKNGGAYMSKEEMLKSVGNGNRPSMLCIEDPVQPGNDVGRSSYGVLQVKQVFDFAYMVLSHGVSPLARAYPNKEYDSTLGRIIKVSPEVLSYRAWTIEKWGAKQHGKPENLDVETCEQDLARLMLVSMEDQRDTSSPLSADSPSPSPVFLPSPQHHSSSSSACSLSSSGSDIECDSPPSSNAALQIHPLSLATVHSVIQMAADPRATHPAGLIHTTPQVQMSLPENHSDHPFYHQNPPCIAVVHSHMSQAAQLSPHTNSTSPLPSPLHQLHHPQVGGQQSHAYTMRSNSHGSTEPHKFSFKHNQGGSARGQNHSRANFSPQRRFVSQGHNTAPGFRNQQQQQYNRNTWRRRKRDSAPALNQSR</sequence>
<evidence type="ECO:0000256" key="7">
    <source>
        <dbReference type="ARBA" id="ARBA00048830"/>
    </source>
</evidence>
<dbReference type="SUPFAM" id="SSF81301">
    <property type="entry name" value="Nucleotidyltransferase"/>
    <property type="match status" value="1"/>
</dbReference>
<dbReference type="EC" id="2.7.7.19" evidence="3"/>
<evidence type="ECO:0000256" key="15">
    <source>
        <dbReference type="ARBA" id="ARBA00083848"/>
    </source>
</evidence>
<organism evidence="19 20">
    <name type="scientific">Anabas testudineus</name>
    <name type="common">Climbing perch</name>
    <name type="synonym">Anthias testudineus</name>
    <dbReference type="NCBI Taxonomy" id="64144"/>
    <lineage>
        <taxon>Eukaryota</taxon>
        <taxon>Metazoa</taxon>
        <taxon>Chordata</taxon>
        <taxon>Craniata</taxon>
        <taxon>Vertebrata</taxon>
        <taxon>Euteleostomi</taxon>
        <taxon>Actinopterygii</taxon>
        <taxon>Neopterygii</taxon>
        <taxon>Teleostei</taxon>
        <taxon>Neoteleostei</taxon>
        <taxon>Acanthomorphata</taxon>
        <taxon>Anabantaria</taxon>
        <taxon>Anabantiformes</taxon>
        <taxon>Anabantoidei</taxon>
        <taxon>Anabantidae</taxon>
        <taxon>Anabas</taxon>
    </lineage>
</organism>
<feature type="compositionally biased region" description="Polar residues" evidence="16">
    <location>
        <begin position="160"/>
        <end position="174"/>
    </location>
</feature>
<feature type="region of interest" description="Disordered" evidence="16">
    <location>
        <begin position="694"/>
        <end position="809"/>
    </location>
</feature>
<dbReference type="FunFam" id="3.30.460.10:FF:000006">
    <property type="entry name" value="non-canonical poly(A) RNA polymerase PAPD5"/>
    <property type="match status" value="1"/>
</dbReference>
<dbReference type="PANTHER" id="PTHR23092:SF24">
    <property type="entry name" value="TERMINAL NUCLEOTIDYLTRANSFERASE 4A"/>
    <property type="match status" value="1"/>
</dbReference>
<dbReference type="Gene3D" id="3.30.460.10">
    <property type="entry name" value="Beta Polymerase, domain 2"/>
    <property type="match status" value="1"/>
</dbReference>
<evidence type="ECO:0000256" key="2">
    <source>
        <dbReference type="ARBA" id="ARBA00008593"/>
    </source>
</evidence>
<feature type="compositionally biased region" description="Low complexity" evidence="16">
    <location>
        <begin position="597"/>
        <end position="616"/>
    </location>
</feature>
<feature type="region of interest" description="Disordered" evidence="16">
    <location>
        <begin position="577"/>
        <end position="625"/>
    </location>
</feature>
<evidence type="ECO:0000256" key="8">
    <source>
        <dbReference type="ARBA" id="ARBA00054414"/>
    </source>
</evidence>
<comment type="similarity">
    <text evidence="2">Belongs to the DNA polymerase type-B-like family.</text>
</comment>
<dbReference type="InParanoid" id="A0A3Q1JJA4"/>
<feature type="compositionally biased region" description="Basic and acidic residues" evidence="16">
    <location>
        <begin position="76"/>
        <end position="86"/>
    </location>
</feature>
<dbReference type="SUPFAM" id="SSF81631">
    <property type="entry name" value="PAP/OAS1 substrate-binding domain"/>
    <property type="match status" value="1"/>
</dbReference>
<evidence type="ECO:0000256" key="6">
    <source>
        <dbReference type="ARBA" id="ARBA00022842"/>
    </source>
</evidence>
<dbReference type="InterPro" id="IPR043519">
    <property type="entry name" value="NT_sf"/>
</dbReference>
<comment type="cofactor">
    <cofactor evidence="1">
        <name>Mn(2+)</name>
        <dbReference type="ChEBI" id="CHEBI:29035"/>
    </cofactor>
</comment>
<dbReference type="GO" id="GO:0005730">
    <property type="term" value="C:nucleolus"/>
    <property type="evidence" value="ECO:0007669"/>
    <property type="project" value="TreeGrafter"/>
</dbReference>
<dbReference type="GO" id="GO:0070568">
    <property type="term" value="F:guanylyltransferase activity"/>
    <property type="evidence" value="ECO:0007669"/>
    <property type="project" value="UniProtKB-ARBA"/>
</dbReference>
<dbReference type="PANTHER" id="PTHR23092">
    <property type="entry name" value="POLY(A) RNA POLYMERASE"/>
    <property type="match status" value="1"/>
</dbReference>
<evidence type="ECO:0000256" key="12">
    <source>
        <dbReference type="ARBA" id="ARBA00076531"/>
    </source>
</evidence>
<reference evidence="19" key="2">
    <citation type="submission" date="2025-08" db="UniProtKB">
        <authorList>
            <consortium name="Ensembl"/>
        </authorList>
    </citation>
    <scope>IDENTIFICATION</scope>
</reference>
<keyword evidence="4" id="KW-0808">Transferase</keyword>
<dbReference type="Pfam" id="PF03828">
    <property type="entry name" value="PAP_assoc"/>
    <property type="match status" value="1"/>
</dbReference>
<comment type="catalytic activity">
    <reaction evidence="7">
        <text>RNA(n) + ATP = RNA(n)-3'-adenine ribonucleotide + diphosphate</text>
        <dbReference type="Rhea" id="RHEA:11332"/>
        <dbReference type="Rhea" id="RHEA-COMP:14527"/>
        <dbReference type="Rhea" id="RHEA-COMP:17347"/>
        <dbReference type="ChEBI" id="CHEBI:30616"/>
        <dbReference type="ChEBI" id="CHEBI:33019"/>
        <dbReference type="ChEBI" id="CHEBI:140395"/>
        <dbReference type="ChEBI" id="CHEBI:173115"/>
        <dbReference type="EC" id="2.7.7.19"/>
    </reaction>
</comment>
<feature type="compositionally biased region" description="Polar residues" evidence="16">
    <location>
        <begin position="722"/>
        <end position="738"/>
    </location>
</feature>
<dbReference type="GO" id="GO:0060212">
    <property type="term" value="P:negative regulation of nuclear-transcribed mRNA poly(A) tail shortening"/>
    <property type="evidence" value="ECO:0007669"/>
    <property type="project" value="UniProtKB-ARBA"/>
</dbReference>
<feature type="compositionally biased region" description="Low complexity" evidence="16">
    <location>
        <begin position="782"/>
        <end position="792"/>
    </location>
</feature>
<feature type="compositionally biased region" description="Low complexity" evidence="16">
    <location>
        <begin position="92"/>
        <end position="113"/>
    </location>
</feature>
<evidence type="ECO:0000256" key="3">
    <source>
        <dbReference type="ARBA" id="ARBA00012388"/>
    </source>
</evidence>
<dbReference type="OrthoDB" id="273917at2759"/>
<evidence type="ECO:0000256" key="10">
    <source>
        <dbReference type="ARBA" id="ARBA00067213"/>
    </source>
</evidence>
<dbReference type="GO" id="GO:0046872">
    <property type="term" value="F:metal ion binding"/>
    <property type="evidence" value="ECO:0007669"/>
    <property type="project" value="UniProtKB-KW"/>
</dbReference>
<protein>
    <recommendedName>
        <fullName evidence="10">Terminal nucleotidyltransferase 4A</fullName>
        <ecNumber evidence="3">2.7.7.19</ecNumber>
    </recommendedName>
    <alternativeName>
        <fullName evidence="13">DNA polymerase sigma</fullName>
    </alternativeName>
    <alternativeName>
        <fullName evidence="12">Non-canonical poly(A) RNA polymerase PAPD7</fullName>
    </alternativeName>
    <alternativeName>
        <fullName evidence="11">PAP-associated domain-containing protein 7</fullName>
    </alternativeName>
    <alternativeName>
        <fullName evidence="15">TRAMP-like complex polyadenylate polymerase</fullName>
    </alternativeName>
    <alternativeName>
        <fullName evidence="14">Terminal guanylyltransferase</fullName>
    </alternativeName>
</protein>
<feature type="compositionally biased region" description="Basic residues" evidence="16">
    <location>
        <begin position="175"/>
        <end position="191"/>
    </location>
</feature>
<dbReference type="GO" id="GO:0043634">
    <property type="term" value="P:polyadenylation-dependent ncRNA catabolic process"/>
    <property type="evidence" value="ECO:0007669"/>
    <property type="project" value="TreeGrafter"/>
</dbReference>
<dbReference type="Ensembl" id="ENSATET00000035710.3">
    <property type="protein sequence ID" value="ENSATEP00000035202.1"/>
    <property type="gene ID" value="ENSATEG00000024197.3"/>
</dbReference>
<evidence type="ECO:0000259" key="17">
    <source>
        <dbReference type="Pfam" id="PF03828"/>
    </source>
</evidence>
<comment type="subunit">
    <text evidence="9">Component of a nuclear TRAMP-like complex, an ATP-dependent exosome regulatory complex consisting of a helicase (MTREX), an oligadenylate polymerase (TENT4B or TENT4A), and a substrate specific RNA-binding factor (ZCCHC7 or ZCCHC8). Several TRAMP-like complexes exist with specific compositions and are associated with nuclear, or nucleolar RNA exosomes.</text>
</comment>
<evidence type="ECO:0000256" key="4">
    <source>
        <dbReference type="ARBA" id="ARBA00022679"/>
    </source>
</evidence>
<dbReference type="InterPro" id="IPR054708">
    <property type="entry name" value="MTPAP-like_central"/>
</dbReference>
<dbReference type="GO" id="GO:0003729">
    <property type="term" value="F:mRNA binding"/>
    <property type="evidence" value="ECO:0007669"/>
    <property type="project" value="TreeGrafter"/>
</dbReference>
<feature type="compositionally biased region" description="Polar residues" evidence="16">
    <location>
        <begin position="694"/>
        <end position="706"/>
    </location>
</feature>
<proteinExistence type="inferred from homology"/>
<dbReference type="CDD" id="cd05402">
    <property type="entry name" value="NT_PAP_TUTase"/>
    <property type="match status" value="1"/>
</dbReference>
<dbReference type="Gene3D" id="1.10.1410.10">
    <property type="match status" value="1"/>
</dbReference>
<dbReference type="GeneTree" id="ENSGT00940000157811"/>
<evidence type="ECO:0000256" key="1">
    <source>
        <dbReference type="ARBA" id="ARBA00001936"/>
    </source>
</evidence>
<evidence type="ECO:0000259" key="18">
    <source>
        <dbReference type="Pfam" id="PF22600"/>
    </source>
</evidence>
<evidence type="ECO:0000313" key="19">
    <source>
        <dbReference type="Ensembl" id="ENSATEP00000035202.1"/>
    </source>
</evidence>
<dbReference type="GO" id="GO:0031499">
    <property type="term" value="C:TRAMP complex"/>
    <property type="evidence" value="ECO:0007669"/>
    <property type="project" value="TreeGrafter"/>
</dbReference>
<comment type="function">
    <text evidence="8">Terminal nucleotidyltransferase that catalyzes preferentially the transfer of ATP and GTP on RNA 3' poly(A) tail creating a heterogeneous 3' poly(A) tail leading to mRNAs stabilization by protecting mRNAs from active deadenylation. Also functions as a catalytic subunit of a TRAMP-like complex which has a poly(A) RNA polymerase activity and is involved in a post-transcriptional quality control mechanism. Polyadenylation with short oligo(A) tails is required for the degradative activity of the exosome on several of its nuclear RNA substrates. Has no terminal uridylyltransferase activity, and does not play a role in replication-dependent histone mRNA degradation via uridylation.</text>
</comment>
<evidence type="ECO:0000313" key="20">
    <source>
        <dbReference type="Proteomes" id="UP000265040"/>
    </source>
</evidence>
<keyword evidence="20" id="KW-1185">Reference proteome</keyword>
<gene>
    <name evidence="19" type="primary">TENT4A</name>
</gene>
<dbReference type="Pfam" id="PF22600">
    <property type="entry name" value="MTPAP-like_central"/>
    <property type="match status" value="1"/>
</dbReference>
<keyword evidence="5" id="KW-0479">Metal-binding</keyword>
<evidence type="ECO:0000256" key="11">
    <source>
        <dbReference type="ARBA" id="ARBA00076412"/>
    </source>
</evidence>
<dbReference type="GO" id="GO:0031123">
    <property type="term" value="P:RNA 3'-end processing"/>
    <property type="evidence" value="ECO:0007669"/>
    <property type="project" value="TreeGrafter"/>
</dbReference>
<feature type="domain" description="PAP-associated" evidence="17">
    <location>
        <begin position="422"/>
        <end position="482"/>
    </location>
</feature>
<feature type="compositionally biased region" description="Polar residues" evidence="16">
    <location>
        <begin position="747"/>
        <end position="766"/>
    </location>
</feature>
<dbReference type="OMA" id="NQFLHYG"/>
<accession>A0A3Q1JJA4</accession>
<dbReference type="InterPro" id="IPR045862">
    <property type="entry name" value="Trf4-like"/>
</dbReference>
<dbReference type="InterPro" id="IPR002058">
    <property type="entry name" value="PAP_assoc"/>
</dbReference>
<dbReference type="GO" id="GO:1990817">
    <property type="term" value="F:poly(A) RNA polymerase activity"/>
    <property type="evidence" value="ECO:0007669"/>
    <property type="project" value="UniProtKB-EC"/>
</dbReference>
<evidence type="ECO:0000256" key="16">
    <source>
        <dbReference type="SAM" id="MobiDB-lite"/>
    </source>
</evidence>
<reference evidence="19" key="3">
    <citation type="submission" date="2025-09" db="UniProtKB">
        <authorList>
            <consortium name="Ensembl"/>
        </authorList>
    </citation>
    <scope>IDENTIFICATION</scope>
</reference>
<evidence type="ECO:0000256" key="5">
    <source>
        <dbReference type="ARBA" id="ARBA00022723"/>
    </source>
</evidence>
<dbReference type="FunFam" id="1.10.1410.10:FF:000003">
    <property type="entry name" value="non-canonical poly(A) RNA polymerase PAPD7"/>
    <property type="match status" value="1"/>
</dbReference>